<comment type="caution">
    <text evidence="2">The sequence shown here is derived from an EMBL/GenBank/DDBJ whole genome shotgun (WGS) entry which is preliminary data.</text>
</comment>
<proteinExistence type="predicted"/>
<dbReference type="Pfam" id="PF09686">
    <property type="entry name" value="Plasmid_RAQPRD"/>
    <property type="match status" value="1"/>
</dbReference>
<evidence type="ECO:0000313" key="3">
    <source>
        <dbReference type="Proteomes" id="UP000294145"/>
    </source>
</evidence>
<dbReference type="AlphaFoldDB" id="A0A7Z7VLQ3"/>
<protein>
    <recommendedName>
        <fullName evidence="4">Conjugal transfer protein</fullName>
    </recommendedName>
</protein>
<feature type="chain" id="PRO_5031359185" description="Conjugal transfer protein" evidence="1">
    <location>
        <begin position="29"/>
        <end position="107"/>
    </location>
</feature>
<gene>
    <name evidence="2" type="ORF">EYB64_12025</name>
</gene>
<dbReference type="EMBL" id="SISP01000020">
    <property type="protein sequence ID" value="TBM41294.1"/>
    <property type="molecule type" value="Genomic_DNA"/>
</dbReference>
<organism evidence="2 3">
    <name type="scientific">Vibrio cholerae</name>
    <dbReference type="NCBI Taxonomy" id="666"/>
    <lineage>
        <taxon>Bacteria</taxon>
        <taxon>Pseudomonadati</taxon>
        <taxon>Pseudomonadota</taxon>
        <taxon>Gammaproteobacteria</taxon>
        <taxon>Vibrionales</taxon>
        <taxon>Vibrionaceae</taxon>
        <taxon>Vibrio</taxon>
    </lineage>
</organism>
<keyword evidence="1" id="KW-0732">Signal</keyword>
<reference evidence="2 3" key="1">
    <citation type="submission" date="2019-02" db="EMBL/GenBank/DDBJ databases">
        <title>Genomic plasticity associated with the antimicrobial resistance in Vibrio cholerae.</title>
        <authorList>
            <person name="Verma J."/>
            <person name="Bag S."/>
            <person name="Saha B."/>
            <person name="Kumar P."/>
            <person name="Ghosh T.S."/>
            <person name="Dayal M."/>
            <person name="Senapati T."/>
            <person name="Mehra S."/>
            <person name="Dey P."/>
            <person name="Desigamani A."/>
            <person name="Kumar D."/>
            <person name="Rana P."/>
            <person name="Kumar B."/>
            <person name="Maiti T.K."/>
            <person name="Sharma N.C."/>
            <person name="Bhadra R.K."/>
            <person name="Mutreja A."/>
            <person name="Nair G.B."/>
            <person name="Ramamurthy T."/>
            <person name="Das B."/>
        </authorList>
    </citation>
    <scope>NUCLEOTIDE SEQUENCE [LARGE SCALE GENOMIC DNA]</scope>
    <source>
        <strain evidence="2 3">IDH06781</strain>
    </source>
</reference>
<accession>A0A7Z7VLQ3</accession>
<dbReference type="Proteomes" id="UP000294145">
    <property type="component" value="Unassembled WGS sequence"/>
</dbReference>
<evidence type="ECO:0008006" key="4">
    <source>
        <dbReference type="Google" id="ProtNLM"/>
    </source>
</evidence>
<sequence length="107" mass="12461">MLNTSFLVIFMRKLILCLLLIMPGVSFATTDAEKNELKRIMVELSVIEDMAKSAQQNREPGDPEQFKYELLLNDLSVIKLGISNHLNKTYDSTYEREPLYVEDRKEY</sequence>
<feature type="signal peptide" evidence="1">
    <location>
        <begin position="1"/>
        <end position="28"/>
    </location>
</feature>
<evidence type="ECO:0000256" key="1">
    <source>
        <dbReference type="SAM" id="SignalP"/>
    </source>
</evidence>
<dbReference type="InterPro" id="IPR019110">
    <property type="entry name" value="Uncharacterised_RAQPRD"/>
</dbReference>
<name>A0A7Z7VLQ3_VIBCL</name>
<evidence type="ECO:0000313" key="2">
    <source>
        <dbReference type="EMBL" id="TBM41294.1"/>
    </source>
</evidence>